<dbReference type="AlphaFoldDB" id="A0A8J6C5I2"/>
<reference evidence="2" key="1">
    <citation type="submission" date="2021-05" db="EMBL/GenBank/DDBJ databases">
        <title>The genome of the haptophyte Pavlova lutheri (Diacronema luteri, Pavlovales) - a model for lipid biosynthesis in eukaryotic algae.</title>
        <authorList>
            <person name="Hulatt C.J."/>
            <person name="Posewitz M.C."/>
        </authorList>
    </citation>
    <scope>NUCLEOTIDE SEQUENCE</scope>
    <source>
        <strain evidence="2">NIVA-4/92</strain>
    </source>
</reference>
<dbReference type="OrthoDB" id="419598at2759"/>
<comment type="caution">
    <text evidence="2">The sequence shown here is derived from an EMBL/GenBank/DDBJ whole genome shotgun (WGS) entry which is preliminary data.</text>
</comment>
<name>A0A8J6C5I2_DIALT</name>
<organism evidence="2 3">
    <name type="scientific">Diacronema lutheri</name>
    <name type="common">Unicellular marine alga</name>
    <name type="synonym">Monochrysis lutheri</name>
    <dbReference type="NCBI Taxonomy" id="2081491"/>
    <lineage>
        <taxon>Eukaryota</taxon>
        <taxon>Haptista</taxon>
        <taxon>Haptophyta</taxon>
        <taxon>Pavlovophyceae</taxon>
        <taxon>Pavlovales</taxon>
        <taxon>Pavlovaceae</taxon>
        <taxon>Diacronema</taxon>
    </lineage>
</organism>
<dbReference type="Gene3D" id="3.40.50.720">
    <property type="entry name" value="NAD(P)-binding Rossmann-like Domain"/>
    <property type="match status" value="1"/>
</dbReference>
<evidence type="ECO:0000259" key="1">
    <source>
        <dbReference type="Pfam" id="PF01370"/>
    </source>
</evidence>
<dbReference type="OMA" id="YKTTDEP"/>
<dbReference type="PANTHER" id="PTHR43245">
    <property type="entry name" value="BIFUNCTIONAL POLYMYXIN RESISTANCE PROTEIN ARNA"/>
    <property type="match status" value="1"/>
</dbReference>
<evidence type="ECO:0000313" key="2">
    <source>
        <dbReference type="EMBL" id="KAG8459261.1"/>
    </source>
</evidence>
<proteinExistence type="predicted"/>
<dbReference type="InterPro" id="IPR001509">
    <property type="entry name" value="Epimerase_deHydtase"/>
</dbReference>
<dbReference type="EMBL" id="JAGTXO010000042">
    <property type="protein sequence ID" value="KAG8459261.1"/>
    <property type="molecule type" value="Genomic_DNA"/>
</dbReference>
<dbReference type="Pfam" id="PF01370">
    <property type="entry name" value="Epimerase"/>
    <property type="match status" value="1"/>
</dbReference>
<evidence type="ECO:0000313" key="3">
    <source>
        <dbReference type="Proteomes" id="UP000751190"/>
    </source>
</evidence>
<dbReference type="SUPFAM" id="SSF51735">
    <property type="entry name" value="NAD(P)-binding Rossmann-fold domains"/>
    <property type="match status" value="1"/>
</dbReference>
<dbReference type="Proteomes" id="UP000751190">
    <property type="component" value="Unassembled WGS sequence"/>
</dbReference>
<dbReference type="InterPro" id="IPR050177">
    <property type="entry name" value="Lipid_A_modif_metabolic_enz"/>
</dbReference>
<keyword evidence="3" id="KW-1185">Reference proteome</keyword>
<dbReference type="InterPro" id="IPR036291">
    <property type="entry name" value="NAD(P)-bd_dom_sf"/>
</dbReference>
<feature type="domain" description="NAD-dependent epimerase/dehydratase" evidence="1">
    <location>
        <begin position="43"/>
        <end position="256"/>
    </location>
</feature>
<gene>
    <name evidence="2" type="ORF">KFE25_014106</name>
</gene>
<protein>
    <recommendedName>
        <fullName evidence="1">NAD-dependent epimerase/dehydratase domain-containing protein</fullName>
    </recommendedName>
</protein>
<accession>A0A8J6C5I2</accession>
<sequence length="350" mass="36693">MLLSVVAVLSFGGAPRGVPLTRAAAWRASPRMAHALIVQNKGGGHGEIGFHLAKALRAKGVDVTIVQDDGAKATKPPFSEYASELSDCNIVWCSPKDGAAVSAALAGKPPLTHVFENYAKEPADCAPALAAALASPDFKLFTFVSSAGMYKAKGELFEDGPVKEPPTGQREVELALADKLAGKWCAFRPQYIYGPLTNKRDYLDWFLARASRGLPQPLPGDGSQPASLTHCADVAALLASVAGQEAKAAGQIFNCAAPATLTYRQVAELAAAASGKPANIQYLPAGSKTSFPFRPNSEGFYVNVEKAQSVLGWKPTHGIAADLAQGGFYAQGFFALGLDKGELDTSEDGL</sequence>